<dbReference type="InterPro" id="IPR001841">
    <property type="entry name" value="Znf_RING"/>
</dbReference>
<feature type="compositionally biased region" description="Basic and acidic residues" evidence="5">
    <location>
        <begin position="36"/>
        <end position="47"/>
    </location>
</feature>
<evidence type="ECO:0000259" key="6">
    <source>
        <dbReference type="PROSITE" id="PS50089"/>
    </source>
</evidence>
<reference evidence="7 8" key="1">
    <citation type="submission" date="2018-11" db="EMBL/GenBank/DDBJ databases">
        <title>Genome assembly of Steccherinum ochraceum LE-BIN_3174, the white-rot fungus of the Steccherinaceae family (The Residual Polyporoid clade, Polyporales, Basidiomycota).</title>
        <authorList>
            <person name="Fedorova T.V."/>
            <person name="Glazunova O.A."/>
            <person name="Landesman E.O."/>
            <person name="Moiseenko K.V."/>
            <person name="Psurtseva N.V."/>
            <person name="Savinova O.S."/>
            <person name="Shakhova N.V."/>
            <person name="Tyazhelova T.V."/>
            <person name="Vasina D.V."/>
        </authorList>
    </citation>
    <scope>NUCLEOTIDE SEQUENCE [LARGE SCALE GENOMIC DNA]</scope>
    <source>
        <strain evidence="7 8">LE-BIN_3174</strain>
    </source>
</reference>
<evidence type="ECO:0000313" key="7">
    <source>
        <dbReference type="EMBL" id="TCD69640.1"/>
    </source>
</evidence>
<name>A0A4R0RLP0_9APHY</name>
<feature type="compositionally biased region" description="Polar residues" evidence="5">
    <location>
        <begin position="72"/>
        <end position="94"/>
    </location>
</feature>
<dbReference type="AlphaFoldDB" id="A0A4R0RLP0"/>
<evidence type="ECO:0000256" key="4">
    <source>
        <dbReference type="PROSITE-ProRule" id="PRU00175"/>
    </source>
</evidence>
<keyword evidence="2 4" id="KW-0863">Zinc-finger</keyword>
<feature type="compositionally biased region" description="Low complexity" evidence="5">
    <location>
        <begin position="95"/>
        <end position="122"/>
    </location>
</feature>
<dbReference type="Gene3D" id="3.30.40.10">
    <property type="entry name" value="Zinc/RING finger domain, C3HC4 (zinc finger)"/>
    <property type="match status" value="1"/>
</dbReference>
<dbReference type="EMBL" id="RWJN01000037">
    <property type="protein sequence ID" value="TCD69640.1"/>
    <property type="molecule type" value="Genomic_DNA"/>
</dbReference>
<dbReference type="InterPro" id="IPR017907">
    <property type="entry name" value="Znf_RING_CS"/>
</dbReference>
<dbReference type="InterPro" id="IPR013083">
    <property type="entry name" value="Znf_RING/FYVE/PHD"/>
</dbReference>
<proteinExistence type="predicted"/>
<keyword evidence="1" id="KW-0479">Metal-binding</keyword>
<feature type="domain" description="RING-type" evidence="6">
    <location>
        <begin position="212"/>
        <end position="263"/>
    </location>
</feature>
<dbReference type="OrthoDB" id="6105938at2759"/>
<feature type="compositionally biased region" description="Basic and acidic residues" evidence="5">
    <location>
        <begin position="136"/>
        <end position="162"/>
    </location>
</feature>
<protein>
    <recommendedName>
        <fullName evidence="6">RING-type domain-containing protein</fullName>
    </recommendedName>
</protein>
<dbReference type="STRING" id="92696.A0A4R0RLP0"/>
<evidence type="ECO:0000313" key="8">
    <source>
        <dbReference type="Proteomes" id="UP000292702"/>
    </source>
</evidence>
<evidence type="ECO:0000256" key="3">
    <source>
        <dbReference type="ARBA" id="ARBA00022833"/>
    </source>
</evidence>
<feature type="compositionally biased region" description="Polar residues" evidence="5">
    <location>
        <begin position="1"/>
        <end position="14"/>
    </location>
</feature>
<sequence>MSTRGSASKRQSTAKGELYVSVPRKAPAASKNIKNSKAETHTSKDTQESAATGSTSTRPRRASSARPSTSTVQSSKDTNARTTRSRAPSVEQTTSKPTRATDAAAATRSGSRSRRSTPAPTTEKLSKLAELLNAESDSRRQIKEEEHSLKRRRTELDHEETKLKNAERKLSCRSEKLDEREASLLQREEQVERRSAEASAELLKYMEESFSCSLCCDIMACPTSLTSICGHTFCAVCIAGWFFSKFHNECRGWHAQVECPLCRAGIRTPNTSVSPRTADSCPFSPNHVAEAALQLIVDSLASRFAREQPVVSGKGKRKRAAMDVDESDPAFEWRDGGTAREEWLVRSRKGKAKRDDILKPWTKLSPSGFLAVKLSLDA</sequence>
<organism evidence="7 8">
    <name type="scientific">Steccherinum ochraceum</name>
    <dbReference type="NCBI Taxonomy" id="92696"/>
    <lineage>
        <taxon>Eukaryota</taxon>
        <taxon>Fungi</taxon>
        <taxon>Dikarya</taxon>
        <taxon>Basidiomycota</taxon>
        <taxon>Agaricomycotina</taxon>
        <taxon>Agaricomycetes</taxon>
        <taxon>Polyporales</taxon>
        <taxon>Steccherinaceae</taxon>
        <taxon>Steccherinum</taxon>
    </lineage>
</organism>
<comment type="caution">
    <text evidence="7">The sequence shown here is derived from an EMBL/GenBank/DDBJ whole genome shotgun (WGS) entry which is preliminary data.</text>
</comment>
<dbReference type="PROSITE" id="PS00518">
    <property type="entry name" value="ZF_RING_1"/>
    <property type="match status" value="1"/>
</dbReference>
<feature type="region of interest" description="Disordered" evidence="5">
    <location>
        <begin position="1"/>
        <end position="162"/>
    </location>
</feature>
<evidence type="ECO:0000256" key="2">
    <source>
        <dbReference type="ARBA" id="ARBA00022771"/>
    </source>
</evidence>
<keyword evidence="8" id="KW-1185">Reference proteome</keyword>
<evidence type="ECO:0000256" key="1">
    <source>
        <dbReference type="ARBA" id="ARBA00022723"/>
    </source>
</evidence>
<evidence type="ECO:0000256" key="5">
    <source>
        <dbReference type="SAM" id="MobiDB-lite"/>
    </source>
</evidence>
<dbReference type="Proteomes" id="UP000292702">
    <property type="component" value="Unassembled WGS sequence"/>
</dbReference>
<keyword evidence="3" id="KW-0862">Zinc</keyword>
<gene>
    <name evidence="7" type="ORF">EIP91_006865</name>
</gene>
<dbReference type="GO" id="GO:0008270">
    <property type="term" value="F:zinc ion binding"/>
    <property type="evidence" value="ECO:0007669"/>
    <property type="project" value="UniProtKB-KW"/>
</dbReference>
<accession>A0A4R0RLP0</accession>
<dbReference type="SUPFAM" id="SSF57850">
    <property type="entry name" value="RING/U-box"/>
    <property type="match status" value="1"/>
</dbReference>
<dbReference type="PROSITE" id="PS50089">
    <property type="entry name" value="ZF_RING_2"/>
    <property type="match status" value="1"/>
</dbReference>